<dbReference type="Proteomes" id="UP000005239">
    <property type="component" value="Unassembled WGS sequence"/>
</dbReference>
<dbReference type="AlphaFoldDB" id="A0A2A6BC40"/>
<accession>A0A8R1UXT5</accession>
<name>A0A2A6BC40_PRIPA</name>
<accession>A0A2A6BC40</accession>
<evidence type="ECO:0000313" key="1">
    <source>
        <dbReference type="EnsemblMetazoa" id="PPA39630.1"/>
    </source>
</evidence>
<dbReference type="EnsemblMetazoa" id="PPA39630.1">
    <property type="protein sequence ID" value="PPA39630.1"/>
    <property type="gene ID" value="WBGene00277999"/>
</dbReference>
<reference evidence="2" key="1">
    <citation type="journal article" date="2008" name="Nat. Genet.">
        <title>The Pristionchus pacificus genome provides a unique perspective on nematode lifestyle and parasitism.</title>
        <authorList>
            <person name="Dieterich C."/>
            <person name="Clifton S.W."/>
            <person name="Schuster L.N."/>
            <person name="Chinwalla A."/>
            <person name="Delehaunty K."/>
            <person name="Dinkelacker I."/>
            <person name="Fulton L."/>
            <person name="Fulton R."/>
            <person name="Godfrey J."/>
            <person name="Minx P."/>
            <person name="Mitreva M."/>
            <person name="Roeseler W."/>
            <person name="Tian H."/>
            <person name="Witte H."/>
            <person name="Yang S.P."/>
            <person name="Wilson R.K."/>
            <person name="Sommer R.J."/>
        </authorList>
    </citation>
    <scope>NUCLEOTIDE SEQUENCE [LARGE SCALE GENOMIC DNA]</scope>
    <source>
        <strain evidence="2">PS312</strain>
    </source>
</reference>
<keyword evidence="2" id="KW-1185">Reference proteome</keyword>
<organism evidence="1 2">
    <name type="scientific">Pristionchus pacificus</name>
    <name type="common">Parasitic nematode worm</name>
    <dbReference type="NCBI Taxonomy" id="54126"/>
    <lineage>
        <taxon>Eukaryota</taxon>
        <taxon>Metazoa</taxon>
        <taxon>Ecdysozoa</taxon>
        <taxon>Nematoda</taxon>
        <taxon>Chromadorea</taxon>
        <taxon>Rhabditida</taxon>
        <taxon>Rhabditina</taxon>
        <taxon>Diplogasteromorpha</taxon>
        <taxon>Diplogasteroidea</taxon>
        <taxon>Neodiplogasteridae</taxon>
        <taxon>Pristionchus</taxon>
    </lineage>
</organism>
<evidence type="ECO:0000313" key="2">
    <source>
        <dbReference type="Proteomes" id="UP000005239"/>
    </source>
</evidence>
<protein>
    <submittedName>
        <fullName evidence="1">Uncharacterized protein</fullName>
    </submittedName>
</protein>
<proteinExistence type="predicted"/>
<gene>
    <name evidence="1" type="primary">WBGene00277999</name>
</gene>
<sequence>MDDEEGPKIPLETLPFSEDGGGGSKPRPLLERAEASVSLRKCSVESGMKGEITDPI</sequence>
<reference evidence="1" key="2">
    <citation type="submission" date="2022-06" db="UniProtKB">
        <authorList>
            <consortium name="EnsemblMetazoa"/>
        </authorList>
    </citation>
    <scope>IDENTIFICATION</scope>
    <source>
        <strain evidence="1">PS312</strain>
    </source>
</reference>